<comment type="caution">
    <text evidence="1">The sequence shown here is derived from an EMBL/GenBank/DDBJ whole genome shotgun (WGS) entry which is preliminary data.</text>
</comment>
<keyword evidence="2" id="KW-1185">Reference proteome</keyword>
<organism evidence="1 2">
    <name type="scientific">Microbacterium sediminicola</name>
    <dbReference type="NCBI Taxonomy" id="415210"/>
    <lineage>
        <taxon>Bacteria</taxon>
        <taxon>Bacillati</taxon>
        <taxon>Actinomycetota</taxon>
        <taxon>Actinomycetes</taxon>
        <taxon>Micrococcales</taxon>
        <taxon>Microbacteriaceae</taxon>
        <taxon>Microbacterium</taxon>
    </lineage>
</organism>
<dbReference type="EMBL" id="BAAAPL010000002">
    <property type="protein sequence ID" value="GAA1701294.1"/>
    <property type="molecule type" value="Genomic_DNA"/>
</dbReference>
<evidence type="ECO:0000313" key="1">
    <source>
        <dbReference type="EMBL" id="GAA1701294.1"/>
    </source>
</evidence>
<evidence type="ECO:0000313" key="2">
    <source>
        <dbReference type="Proteomes" id="UP001501690"/>
    </source>
</evidence>
<sequence length="244" mass="26454">MSYDRLKRGHYWAGADLGIAILDGDFPAPIGDVSNIRSYDFPVQFDLLPGINGPDLFWDKREDISAELIASTERLAKRGARIAFTGCGMFGQYQSEIAASSPIPVGTSSLLQVALALRVIRPEQRVLVLAVGSEWVRSEHLLDCGVHPDELGRVAVHGMQNATHFLGNLMGEIEQFDPAIAEAEVLDALTAALEKEDGIGAIVFECTNLGPYTSVVRERFGLPVWDAISMASWLAAGVDTPTSR</sequence>
<dbReference type="Proteomes" id="UP001501690">
    <property type="component" value="Unassembled WGS sequence"/>
</dbReference>
<accession>A0ABN2IAG9</accession>
<name>A0ABN2IAG9_9MICO</name>
<proteinExistence type="predicted"/>
<gene>
    <name evidence="1" type="ORF">GCM10009808_18970</name>
</gene>
<protein>
    <submittedName>
        <fullName evidence="1">Aspartate/glutamate racemase family protein</fullName>
    </submittedName>
</protein>
<dbReference type="Gene3D" id="3.40.50.1860">
    <property type="match status" value="1"/>
</dbReference>
<reference evidence="1 2" key="1">
    <citation type="journal article" date="2019" name="Int. J. Syst. Evol. Microbiol.">
        <title>The Global Catalogue of Microorganisms (GCM) 10K type strain sequencing project: providing services to taxonomists for standard genome sequencing and annotation.</title>
        <authorList>
            <consortium name="The Broad Institute Genomics Platform"/>
            <consortium name="The Broad Institute Genome Sequencing Center for Infectious Disease"/>
            <person name="Wu L."/>
            <person name="Ma J."/>
        </authorList>
    </citation>
    <scope>NUCLEOTIDE SEQUENCE [LARGE SCALE GENOMIC DNA]</scope>
    <source>
        <strain evidence="1 2">JCM 15577</strain>
    </source>
</reference>
<dbReference type="InterPro" id="IPR001920">
    <property type="entry name" value="Asp/Glu_race"/>
</dbReference>
<dbReference type="RefSeq" id="WP_344071937.1">
    <property type="nucleotide sequence ID" value="NZ_BAAAPL010000002.1"/>
</dbReference>